<dbReference type="SMART" id="SM00326">
    <property type="entry name" value="SH3"/>
    <property type="match status" value="7"/>
</dbReference>
<dbReference type="OrthoDB" id="6244550at2759"/>
<dbReference type="GO" id="GO:0019904">
    <property type="term" value="F:protein domain specific binding"/>
    <property type="evidence" value="ECO:0007669"/>
    <property type="project" value="InterPro"/>
</dbReference>
<dbReference type="SMART" id="SM01015">
    <property type="entry name" value="Arfaptin"/>
    <property type="match status" value="1"/>
</dbReference>
<feature type="compositionally biased region" description="Low complexity" evidence="4">
    <location>
        <begin position="344"/>
        <end position="360"/>
    </location>
</feature>
<feature type="compositionally biased region" description="Polar residues" evidence="4">
    <location>
        <begin position="824"/>
        <end position="844"/>
    </location>
</feature>
<feature type="compositionally biased region" description="Polar residues" evidence="4">
    <location>
        <begin position="632"/>
        <end position="650"/>
    </location>
</feature>
<accession>A0A6S7FLX7</accession>
<feature type="region of interest" description="Disordered" evidence="4">
    <location>
        <begin position="1102"/>
        <end position="1135"/>
    </location>
</feature>
<dbReference type="InterPro" id="IPR035899">
    <property type="entry name" value="DBL_dom_sf"/>
</dbReference>
<dbReference type="PRINTS" id="PR00499">
    <property type="entry name" value="P67PHOX"/>
</dbReference>
<dbReference type="InterPro" id="IPR001452">
    <property type="entry name" value="SH3_domain"/>
</dbReference>
<dbReference type="EMBL" id="CACRXK020000121">
    <property type="protein sequence ID" value="CAB3978527.1"/>
    <property type="molecule type" value="Genomic_DNA"/>
</dbReference>
<dbReference type="Proteomes" id="UP001152795">
    <property type="component" value="Unassembled WGS sequence"/>
</dbReference>
<dbReference type="PROSITE" id="PS50002">
    <property type="entry name" value="SH3"/>
    <property type="match status" value="7"/>
</dbReference>
<dbReference type="Pfam" id="PF00018">
    <property type="entry name" value="SH3_1"/>
    <property type="match status" value="3"/>
</dbReference>
<dbReference type="InterPro" id="IPR000219">
    <property type="entry name" value="DH_dom"/>
</dbReference>
<dbReference type="Gene3D" id="1.20.1280.270">
    <property type="match status" value="1"/>
</dbReference>
<dbReference type="PANTHER" id="PTHR22834">
    <property type="entry name" value="NUCLEAR FUSION PROTEIN FUS2"/>
    <property type="match status" value="1"/>
</dbReference>
<dbReference type="SMART" id="SM00558">
    <property type="entry name" value="JmjC"/>
    <property type="match status" value="1"/>
</dbReference>
<evidence type="ECO:0000256" key="3">
    <source>
        <dbReference type="SAM" id="Coils"/>
    </source>
</evidence>
<feature type="compositionally biased region" description="Polar residues" evidence="4">
    <location>
        <begin position="895"/>
        <end position="914"/>
    </location>
</feature>
<keyword evidence="2" id="KW-0344">Guanine-nucleotide releasing factor</keyword>
<feature type="coiled-coil region" evidence="3">
    <location>
        <begin position="1599"/>
        <end position="1626"/>
    </location>
</feature>
<evidence type="ECO:0000313" key="5">
    <source>
        <dbReference type="EMBL" id="CAB3978527.1"/>
    </source>
</evidence>
<dbReference type="SUPFAM" id="SSF103657">
    <property type="entry name" value="BAR/IMD domain-like"/>
    <property type="match status" value="1"/>
</dbReference>
<dbReference type="Gene3D" id="2.30.30.40">
    <property type="entry name" value="SH3 Domains"/>
    <property type="match status" value="7"/>
</dbReference>
<dbReference type="SUPFAM" id="SSF50044">
    <property type="entry name" value="SH3-domain"/>
    <property type="match status" value="7"/>
</dbReference>
<protein>
    <submittedName>
        <fullName evidence="5">Bifunctional arginine demethylase and lysyl-hydroxylase JMJD6</fullName>
    </submittedName>
</protein>
<feature type="compositionally biased region" description="Low complexity" evidence="4">
    <location>
        <begin position="939"/>
        <end position="958"/>
    </location>
</feature>
<dbReference type="PROSITE" id="PS51184">
    <property type="entry name" value="JMJC"/>
    <property type="match status" value="1"/>
</dbReference>
<evidence type="ECO:0000256" key="1">
    <source>
        <dbReference type="ARBA" id="ARBA00022443"/>
    </source>
</evidence>
<dbReference type="InterPro" id="IPR010504">
    <property type="entry name" value="AH_dom"/>
</dbReference>
<evidence type="ECO:0000313" key="6">
    <source>
        <dbReference type="Proteomes" id="UP001152795"/>
    </source>
</evidence>
<feature type="region of interest" description="Disordered" evidence="4">
    <location>
        <begin position="824"/>
        <end position="1073"/>
    </location>
</feature>
<dbReference type="InterPro" id="IPR027267">
    <property type="entry name" value="AH/BAR_dom_sf"/>
</dbReference>
<feature type="coiled-coil region" evidence="3">
    <location>
        <begin position="1137"/>
        <end position="1287"/>
    </location>
</feature>
<dbReference type="Gene3D" id="1.20.900.10">
    <property type="entry name" value="Dbl homology (DH) domain"/>
    <property type="match status" value="1"/>
</dbReference>
<organism evidence="5 6">
    <name type="scientific">Paramuricea clavata</name>
    <name type="common">Red gorgonian</name>
    <name type="synonym">Violescent sea-whip</name>
    <dbReference type="NCBI Taxonomy" id="317549"/>
    <lineage>
        <taxon>Eukaryota</taxon>
        <taxon>Metazoa</taxon>
        <taxon>Cnidaria</taxon>
        <taxon>Anthozoa</taxon>
        <taxon>Octocorallia</taxon>
        <taxon>Malacalcyonacea</taxon>
        <taxon>Plexauridae</taxon>
        <taxon>Paramuricea</taxon>
    </lineage>
</organism>
<feature type="region of interest" description="Disordered" evidence="4">
    <location>
        <begin position="631"/>
        <end position="650"/>
    </location>
</feature>
<dbReference type="Gene3D" id="1.20.1270.60">
    <property type="entry name" value="Arfaptin homology (AH) domain/BAR domain"/>
    <property type="match status" value="1"/>
</dbReference>
<dbReference type="Pfam" id="PF14604">
    <property type="entry name" value="SH3_9"/>
    <property type="match status" value="1"/>
</dbReference>
<proteinExistence type="predicted"/>
<dbReference type="Pfam" id="PF02373">
    <property type="entry name" value="JmjC"/>
    <property type="match status" value="1"/>
</dbReference>
<dbReference type="InterPro" id="IPR003347">
    <property type="entry name" value="JmjC_dom"/>
</dbReference>
<dbReference type="GO" id="GO:0005085">
    <property type="term" value="F:guanyl-nucleotide exchange factor activity"/>
    <property type="evidence" value="ECO:0007669"/>
    <property type="project" value="UniProtKB-KW"/>
</dbReference>
<feature type="compositionally biased region" description="Pro residues" evidence="4">
    <location>
        <begin position="1056"/>
        <end position="1069"/>
    </location>
</feature>
<dbReference type="PROSITE" id="PS50010">
    <property type="entry name" value="DH_2"/>
    <property type="match status" value="1"/>
</dbReference>
<dbReference type="CDD" id="cd07589">
    <property type="entry name" value="BAR_DNMBP"/>
    <property type="match status" value="1"/>
</dbReference>
<keyword evidence="6" id="KW-1185">Reference proteome</keyword>
<dbReference type="InterPro" id="IPR036028">
    <property type="entry name" value="SH3-like_dom_sf"/>
</dbReference>
<feature type="region of interest" description="Disordered" evidence="4">
    <location>
        <begin position="333"/>
        <end position="377"/>
    </location>
</feature>
<dbReference type="PRINTS" id="PR00452">
    <property type="entry name" value="SH3DOMAIN"/>
</dbReference>
<name>A0A6S7FLX7_PARCT</name>
<dbReference type="SUPFAM" id="SSF51197">
    <property type="entry name" value="Clavaminate synthase-like"/>
    <property type="match status" value="1"/>
</dbReference>
<sequence>MRDFTTSSKSKSRIKRTKESARPELKVDGWTKYNFHNTFDLRLDSFTDDVPRINYNETSHDEFIKKYERPLRPVVITNCLDSWPAMRRWTLERLVKKYRNQKFKVGEDDDGYSVKMKLKYYMEYVKTTTDDSPLYIFDSSYGEHHKKKRLVEDYEVPKYFADDLFRYCRESKRPPYRWFVLGPARSGTGIHIDPLGTSAWNSLISGHKRWVMFPTHVPREVVKLTSIEGGNQKGEAITWFNTMYPKIKDPSWPKEYAPLELLQSPGETVFVPAGWWHVVLNLDTTVAVTQNFSSPTNFHIVWPKTIRGRPKLSKQWYQRLQRQRPELIEIADRTGTDGDAGVQSDSSSSCSSSSSSSSDSETSDSEQRAENRRNNNHIKKSQVVQDYVYFKEIPMATSYVKALYDYHSGETGDLNFSAGDVIQVLNQIDENWIKGEHDGNIGLFPANFVEPLVASAANEKETSASAIGNIVSNTPGKTVVAKETYISGHDGVLTFFRGDELTFLGRVDEYWCQGSFAGEVGLFAAHLVDGLDDVPPPPQLHEPRHQITTATESTTLQENPTKPSPHEPHAKTLFNFKGLSNIELSFPAGQIVILTKDIDTEWFEGTYDGSTGIFPKSFVEVLRPLPKGHQLAESQPFSTNQPLPKSQAPNVKSETLDVPYAITVYPFVGETSSELSFREGETILLHQWVSSEWIKGECNGQIGIFPSTFVQIEKGLPQDFEELSGAATLPGEGATSFGDEEGLPHAQEEIVYSLKTGDKALAIYNYASDIEGDLHFEVGDMIWIEQIIDEEWVLGRKGENIGLCPAVFLELQSDELKTNQYNETTQRNELGLSESVSPMTNSGPTPVLVNSAGSKGNHVPPSSQNKSMYVGSTRPKTKTSSISGLTISAELKTNHFPSLQTPSSRNASTVTTAPEIQLSPASPLAENPPNQPQTKPLNQTTTKPPQLKPTTLSLGPKLPLAPKPLISPKPDFLKKPVKPVSSPVKPVLPPKPVTPTKKSPGFSKTNGNKWVTFEDQNETPSSKSAPPSRNKTLKGSPSMSYKALMDKSIDDDLTSPLPPERPVPPPRPSTPDALSMKLMEQAEQFEKSGSRQNSPSLNELRELSKSQKPVPAKRSKQSARPLTEQDQGGSNQGFPILDELDEQITKLNNELQKENKVLLGVEVLIEAVNKDTSRHGELESKKGITKRKIEELKRQLKKAEDQKKRLVKLLAGYTSQEQIHLKIQQLQESIKENIETKKNLQSLLSECEEEEVRNELLDNITFCDEAIKNLKSELSSLEDLVAQLEGKVLGEGSGKDVTHRKKVIDEILNTEKSFARDLNLCLKNFMMQLIEWKVEMVDCALLFGNMDEVAALSIRLLERLETATTDIDIHHQIIGTCFVDFSEEMTIVYGRLNTPDEHPDKPGLIKAIEVMTIAANDVNEFKRRKELVQKYQKVEESGLSTKFQKFTWHSVVKKSSRFNQRITQLTGLVSQTVDQKFNENEKLFYQIEKTAKNFTKNIAQYIEQFEDVHENQLQTCENITDFSKDNATAKDIQEYNAAQRFIGEDLVNKLKHVLDEEVLSPLNTLINLFQGPHRLIQKRHDKCLDYDSWSNKVEKIKDREKWRQAKDELEFAKKNYEALNAQLLDELPVFNSKSLKFLQTCITNFACVHKNFFAEALDQFSPSVQLSVVNAGSVNIIADFFSQNKVASHDVFQLAFTPKKSLTLTRPVGPNVSPASASGNSTYIVKYAFNAEAPTELSVNSGDIVRVLQYHDAFGHSEWWKVEHNGKIGFVPSSFLAPYNTISMVSLTGNTNMVRPGQTNMVSKPGQTGIRYDQTSMLPNAGQSSMVPSSGKTIMVPNTSQTHLVLKSGRTGNGSVVNMADHLVKYDFESHGPSELGVVTGELVRVVKESDVSGSNEWWLVEARGEQGYVPASYLVKRE</sequence>
<gene>
    <name evidence="5" type="ORF">PACLA_8A088899</name>
</gene>
<reference evidence="5" key="1">
    <citation type="submission" date="2020-04" db="EMBL/GenBank/DDBJ databases">
        <authorList>
            <person name="Alioto T."/>
            <person name="Alioto T."/>
            <person name="Gomez Garrido J."/>
        </authorList>
    </citation>
    <scope>NUCLEOTIDE SEQUENCE</scope>
    <source>
        <strain evidence="5">A484AB</strain>
    </source>
</reference>
<keyword evidence="3" id="KW-0175">Coiled coil</keyword>
<keyword evidence="1" id="KW-0728">SH3 domain</keyword>
<dbReference type="InterPro" id="IPR004148">
    <property type="entry name" value="BAR_dom"/>
</dbReference>
<feature type="compositionally biased region" description="Polar residues" evidence="4">
    <location>
        <begin position="1118"/>
        <end position="1133"/>
    </location>
</feature>
<dbReference type="Pfam" id="PF03114">
    <property type="entry name" value="BAR"/>
    <property type="match status" value="1"/>
</dbReference>
<dbReference type="PROSITE" id="PS51021">
    <property type="entry name" value="BAR"/>
    <property type="match status" value="1"/>
</dbReference>
<dbReference type="Pfam" id="PF07653">
    <property type="entry name" value="SH3_2"/>
    <property type="match status" value="1"/>
</dbReference>
<evidence type="ECO:0000256" key="4">
    <source>
        <dbReference type="SAM" id="MobiDB-lite"/>
    </source>
</evidence>
<comment type="caution">
    <text evidence="5">The sequence shown here is derived from an EMBL/GenBank/DDBJ whole genome shotgun (WGS) entry which is preliminary data.</text>
</comment>
<evidence type="ECO:0000256" key="2">
    <source>
        <dbReference type="ARBA" id="ARBA00022658"/>
    </source>
</evidence>
<feature type="compositionally biased region" description="Polar residues" evidence="4">
    <location>
        <begin position="1018"/>
        <end position="1039"/>
    </location>
</feature>
<dbReference type="Gene3D" id="2.60.120.650">
    <property type="entry name" value="Cupin"/>
    <property type="match status" value="1"/>
</dbReference>
<dbReference type="SMART" id="SM00721">
    <property type="entry name" value="BAR"/>
    <property type="match status" value="1"/>
</dbReference>
<dbReference type="InterPro" id="IPR036274">
    <property type="entry name" value="HR1_rpt_sf"/>
</dbReference>
<dbReference type="Pfam" id="PF00621">
    <property type="entry name" value="RhoGEF"/>
    <property type="match status" value="1"/>
</dbReference>
<dbReference type="InterPro" id="IPR051492">
    <property type="entry name" value="Dynamin-Rho_GEF"/>
</dbReference>
<dbReference type="SUPFAM" id="SSF46585">
    <property type="entry name" value="HR1 repeat"/>
    <property type="match status" value="1"/>
</dbReference>
<dbReference type="GO" id="GO:0005737">
    <property type="term" value="C:cytoplasm"/>
    <property type="evidence" value="ECO:0007669"/>
    <property type="project" value="InterPro"/>
</dbReference>
<dbReference type="PANTHER" id="PTHR22834:SF20">
    <property type="entry name" value="SH3 DOMAIN-CONTAINING PROTEIN"/>
    <property type="match status" value="1"/>
</dbReference>
<feature type="region of interest" description="Disordered" evidence="4">
    <location>
        <begin position="1"/>
        <end position="20"/>
    </location>
</feature>
<dbReference type="SUPFAM" id="SSF48065">
    <property type="entry name" value="DBL homology domain (DH-domain)"/>
    <property type="match status" value="1"/>
</dbReference>